<dbReference type="SUPFAM" id="SSF50129">
    <property type="entry name" value="GroES-like"/>
    <property type="match status" value="1"/>
</dbReference>
<keyword evidence="14" id="KW-1185">Reference proteome</keyword>
<dbReference type="Gene3D" id="3.90.180.10">
    <property type="entry name" value="Medium-chain alcohol dehydrogenases, catalytic domain"/>
    <property type="match status" value="1"/>
</dbReference>
<dbReference type="SUPFAM" id="SSF51735">
    <property type="entry name" value="NAD(P)-binding Rossmann-fold domains"/>
    <property type="match status" value="1"/>
</dbReference>
<evidence type="ECO:0000313" key="12">
    <source>
        <dbReference type="EMBL" id="CDR01190.1"/>
    </source>
</evidence>
<evidence type="ECO:0000256" key="2">
    <source>
        <dbReference type="ARBA" id="ARBA00023002"/>
    </source>
</evidence>
<dbReference type="InterPro" id="IPR013149">
    <property type="entry name" value="ADH-like_C"/>
</dbReference>
<keyword evidence="2" id="KW-0560">Oxidoreductase</keyword>
<sequence>MKAAAITSPGQVELVDRERPRAHRDLVVVKILIAPMCTEFRDRRAGNLSDTLGHEAAGIVVDAGESTRVQAGDRVVIMPQNGCGVCSLCTAGEHIHCPDQRDVLTESGNAYGTATYAEYALKPDWLLLPVPDDIPLRRAALTVCGLGPGFTAYTRMNTGALDTVLVSGCGPVGLGAIIHAAVRGARVLALENQEFRKKLALELGAAKVLDPGALAPGELTGVDAAVETSGAPGAASLAAHALRPRGRLSIVAWGSEVVLPPLVPIGADVFGCWHWNHQRYADRMWTSVRAAADALDTMVTARFPLDDVSGAMDLQDTGECGKVFLLPHGEGGLR</sequence>
<name>A0A060ZJ65_9ACTN</name>
<dbReference type="AlphaFoldDB" id="A0A060ZJ65"/>
<reference evidence="12" key="1">
    <citation type="submission" date="2014-05" db="EMBL/GenBank/DDBJ databases">
        <authorList>
            <person name="Horn Fabian"/>
        </authorList>
    </citation>
    <scope>NUCLEOTIDE SEQUENCE</scope>
</reference>
<proteinExistence type="inferred from homology"/>
<evidence type="ECO:0000259" key="10">
    <source>
        <dbReference type="Pfam" id="PF00107"/>
    </source>
</evidence>
<dbReference type="InterPro" id="IPR011032">
    <property type="entry name" value="GroES-like_sf"/>
</dbReference>
<accession>A0A060ZJ65</accession>
<dbReference type="PANTHER" id="PTHR43401:SF2">
    <property type="entry name" value="L-THREONINE 3-DEHYDROGENASE"/>
    <property type="match status" value="1"/>
</dbReference>
<dbReference type="RefSeq" id="WP_044566435.1">
    <property type="nucleotide sequence ID" value="NZ_BAABDR010000070.1"/>
</dbReference>
<evidence type="ECO:0000256" key="4">
    <source>
        <dbReference type="ARBA" id="ARBA00037908"/>
    </source>
</evidence>
<dbReference type="InterPro" id="IPR013154">
    <property type="entry name" value="ADH-like_N"/>
</dbReference>
<evidence type="ECO:0000256" key="9">
    <source>
        <dbReference type="ARBA" id="ARBA00049085"/>
    </source>
</evidence>
<dbReference type="InterPro" id="IPR050129">
    <property type="entry name" value="Zn_alcohol_dh"/>
</dbReference>
<dbReference type="HOGENOM" id="CLU_026673_11_5_11"/>
<dbReference type="EMBL" id="JAGGLR010000043">
    <property type="protein sequence ID" value="MBP2068489.1"/>
    <property type="molecule type" value="Genomic_DNA"/>
</dbReference>
<feature type="domain" description="Alcohol dehydrogenase-like N-terminal" evidence="11">
    <location>
        <begin position="27"/>
        <end position="132"/>
    </location>
</feature>
<evidence type="ECO:0000256" key="8">
    <source>
        <dbReference type="ARBA" id="ARBA00048685"/>
    </source>
</evidence>
<comment type="pathway">
    <text evidence="4">Metabolic intermediate biosynthesis; 2-deoxystreptamine biosynthesis; 2-deoxystreptamine from D-glucose 6-phosphate: step 3/4.</text>
</comment>
<dbReference type="GO" id="GO:0016491">
    <property type="term" value="F:oxidoreductase activity"/>
    <property type="evidence" value="ECO:0007669"/>
    <property type="project" value="UniProtKB-KW"/>
</dbReference>
<protein>
    <recommendedName>
        <fullName evidence="7">2-deoxy-scyllo-inosamine dehydrogenase</fullName>
        <ecNumber evidence="6">1.1.1.329</ecNumber>
    </recommendedName>
</protein>
<organism evidence="12">
    <name type="scientific">Streptomyces iranensis</name>
    <dbReference type="NCBI Taxonomy" id="576784"/>
    <lineage>
        <taxon>Bacteria</taxon>
        <taxon>Bacillati</taxon>
        <taxon>Actinomycetota</taxon>
        <taxon>Actinomycetes</taxon>
        <taxon>Kitasatosporales</taxon>
        <taxon>Streptomycetaceae</taxon>
        <taxon>Streptomyces</taxon>
        <taxon>Streptomyces violaceusniger group</taxon>
    </lineage>
</organism>
<gene>
    <name evidence="13" type="ORF">J2Z30_009570</name>
    <name evidence="12" type="ORF">SIRAN178</name>
</gene>
<evidence type="ECO:0000256" key="5">
    <source>
        <dbReference type="ARBA" id="ARBA00038004"/>
    </source>
</evidence>
<evidence type="ECO:0000256" key="7">
    <source>
        <dbReference type="ARBA" id="ARBA00039387"/>
    </source>
</evidence>
<reference evidence="13 14" key="2">
    <citation type="submission" date="2021-03" db="EMBL/GenBank/DDBJ databases">
        <title>Genomic Encyclopedia of Type Strains, Phase IV (KMG-IV): sequencing the most valuable type-strain genomes for metagenomic binning, comparative biology and taxonomic classification.</title>
        <authorList>
            <person name="Goeker M."/>
        </authorList>
    </citation>
    <scope>NUCLEOTIDE SEQUENCE [LARGE SCALE GENOMIC DNA]</scope>
    <source>
        <strain evidence="13 14">DSM 41954</strain>
    </source>
</reference>
<dbReference type="Proteomes" id="UP000756710">
    <property type="component" value="Unassembled WGS sequence"/>
</dbReference>
<dbReference type="Pfam" id="PF00107">
    <property type="entry name" value="ADH_zinc_N"/>
    <property type="match status" value="1"/>
</dbReference>
<comment type="similarity">
    <text evidence="5">Belongs to the zinc-containing alcohol dehydrogenase family. DOIA dehydrogenase subfamily.</text>
</comment>
<evidence type="ECO:0000313" key="13">
    <source>
        <dbReference type="EMBL" id="MBP2068489.1"/>
    </source>
</evidence>
<dbReference type="EC" id="1.1.1.329" evidence="6"/>
<dbReference type="InterPro" id="IPR036291">
    <property type="entry name" value="NAD(P)-bd_dom_sf"/>
</dbReference>
<comment type="catalytic activity">
    <reaction evidence="9">
        <text>2-deoxy-scyllo-inosamine + NADP(+) = 3-amino-2,3-dideoxy-scyllo-inosose + NADPH + H(+)</text>
        <dbReference type="Rhea" id="RHEA:33879"/>
        <dbReference type="ChEBI" id="CHEBI:15378"/>
        <dbReference type="ChEBI" id="CHEBI:57783"/>
        <dbReference type="ChEBI" id="CHEBI:58349"/>
        <dbReference type="ChEBI" id="CHEBI:65002"/>
        <dbReference type="ChEBI" id="CHEBI:65003"/>
        <dbReference type="EC" id="1.1.1.329"/>
    </reaction>
</comment>
<comment type="cofactor">
    <cofactor evidence="1">
        <name>Zn(2+)</name>
        <dbReference type="ChEBI" id="CHEBI:29105"/>
    </cofactor>
</comment>
<evidence type="ECO:0000256" key="6">
    <source>
        <dbReference type="ARBA" id="ARBA00039102"/>
    </source>
</evidence>
<evidence type="ECO:0000313" key="14">
    <source>
        <dbReference type="Proteomes" id="UP000756710"/>
    </source>
</evidence>
<dbReference type="Pfam" id="PF08240">
    <property type="entry name" value="ADH_N"/>
    <property type="match status" value="1"/>
</dbReference>
<dbReference type="EMBL" id="LK022848">
    <property type="protein sequence ID" value="CDR01190.1"/>
    <property type="molecule type" value="Genomic_DNA"/>
</dbReference>
<evidence type="ECO:0000256" key="3">
    <source>
        <dbReference type="ARBA" id="ARBA00037678"/>
    </source>
</evidence>
<evidence type="ECO:0000259" key="11">
    <source>
        <dbReference type="Pfam" id="PF08240"/>
    </source>
</evidence>
<comment type="catalytic activity">
    <reaction evidence="8">
        <text>2-deoxy-scyllo-inosamine + NAD(+) = 3-amino-2,3-dideoxy-scyllo-inosose + NADH + H(+)</text>
        <dbReference type="Rhea" id="RHEA:33883"/>
        <dbReference type="ChEBI" id="CHEBI:15378"/>
        <dbReference type="ChEBI" id="CHEBI:57540"/>
        <dbReference type="ChEBI" id="CHEBI:57945"/>
        <dbReference type="ChEBI" id="CHEBI:65002"/>
        <dbReference type="ChEBI" id="CHEBI:65003"/>
        <dbReference type="EC" id="1.1.1.329"/>
    </reaction>
</comment>
<dbReference type="GeneID" id="32468625"/>
<comment type="function">
    <text evidence="3">Catalyzes the oxidation of 2-deoxy-scyllo-inosamine (DOIA) with NAD(+) or NADP(+), forming 3-amino-2,3-dideoxy-scyllo-inosose (amino-DOI).</text>
</comment>
<feature type="domain" description="Alcohol dehydrogenase-like C-terminal" evidence="10">
    <location>
        <begin position="171"/>
        <end position="280"/>
    </location>
</feature>
<evidence type="ECO:0000256" key="1">
    <source>
        <dbReference type="ARBA" id="ARBA00001947"/>
    </source>
</evidence>
<dbReference type="PANTHER" id="PTHR43401">
    <property type="entry name" value="L-THREONINE 3-DEHYDROGENASE"/>
    <property type="match status" value="1"/>
</dbReference>